<dbReference type="EMBL" id="CP002432">
    <property type="protein sequence ID" value="ADU64972.1"/>
    <property type="molecule type" value="Genomic_DNA"/>
</dbReference>
<evidence type="ECO:0000313" key="5">
    <source>
        <dbReference type="Proteomes" id="UP000002572"/>
    </source>
</evidence>
<dbReference type="PROSITE" id="PS51257">
    <property type="entry name" value="PROKAR_LIPOPROTEIN"/>
    <property type="match status" value="1"/>
</dbReference>
<reference evidence="4 5" key="1">
    <citation type="submission" date="2010-12" db="EMBL/GenBank/DDBJ databases">
        <title>Complete sequence of Desulfurispirillum indicum S5.</title>
        <authorList>
            <consortium name="US DOE Joint Genome Institute"/>
            <person name="Lucas S."/>
            <person name="Copeland A."/>
            <person name="Lapidus A."/>
            <person name="Cheng J.-F."/>
            <person name="Goodwin L."/>
            <person name="Pitluck S."/>
            <person name="Chertkov O."/>
            <person name="Held B."/>
            <person name="Detter J.C."/>
            <person name="Han C."/>
            <person name="Tapia R."/>
            <person name="Land M."/>
            <person name="Hauser L."/>
            <person name="Kyrpides N."/>
            <person name="Ivanova N."/>
            <person name="Mikhailova N."/>
            <person name="Haggblom M."/>
            <person name="Rauschenbach I."/>
            <person name="Bini E."/>
            <person name="Woyke T."/>
        </authorList>
    </citation>
    <scope>NUCLEOTIDE SEQUENCE [LARGE SCALE GENOMIC DNA]</scope>
    <source>
        <strain evidence="5">ATCC BAA-1389 / DSM 22839 / S5</strain>
    </source>
</reference>
<dbReference type="InterPro" id="IPR006558">
    <property type="entry name" value="LamG-like"/>
</dbReference>
<proteinExistence type="predicted"/>
<dbReference type="InParanoid" id="E6W633"/>
<organism evidence="4 5">
    <name type="scientific">Desulfurispirillum indicum (strain ATCC BAA-1389 / DSM 22839 / S5)</name>
    <dbReference type="NCBI Taxonomy" id="653733"/>
    <lineage>
        <taxon>Bacteria</taxon>
        <taxon>Pseudomonadati</taxon>
        <taxon>Chrysiogenota</taxon>
        <taxon>Chrysiogenia</taxon>
        <taxon>Chrysiogenales</taxon>
        <taxon>Chrysiogenaceae</taxon>
        <taxon>Desulfurispirillum</taxon>
    </lineage>
</organism>
<gene>
    <name evidence="4" type="ordered locus">Selin_0215</name>
</gene>
<dbReference type="Proteomes" id="UP000002572">
    <property type="component" value="Chromosome"/>
</dbReference>
<evidence type="ECO:0000256" key="2">
    <source>
        <dbReference type="ARBA" id="ARBA00023157"/>
    </source>
</evidence>
<evidence type="ECO:0000256" key="1">
    <source>
        <dbReference type="ARBA" id="ARBA00022729"/>
    </source>
</evidence>
<name>E6W633_DESIS</name>
<dbReference type="OrthoDB" id="9814380at2"/>
<dbReference type="SUPFAM" id="SSF49899">
    <property type="entry name" value="Concanavalin A-like lectins/glucanases"/>
    <property type="match status" value="1"/>
</dbReference>
<dbReference type="KEGG" id="din:Selin_0215"/>
<dbReference type="InterPro" id="IPR013320">
    <property type="entry name" value="ConA-like_dom_sf"/>
</dbReference>
<dbReference type="Gene3D" id="2.60.120.200">
    <property type="match status" value="1"/>
</dbReference>
<keyword evidence="5" id="KW-1185">Reference proteome</keyword>
<dbReference type="HOGENOM" id="CLU_261813_0_0_0"/>
<dbReference type="InterPro" id="IPR011049">
    <property type="entry name" value="Serralysin-like_metalloprot_C"/>
</dbReference>
<dbReference type="STRING" id="653733.Selin_0215"/>
<protein>
    <submittedName>
        <fullName evidence="4">Hemolysin-type calcium-binding region</fullName>
    </submittedName>
</protein>
<feature type="domain" description="LamG-like jellyroll fold" evidence="3">
    <location>
        <begin position="636"/>
        <end position="773"/>
    </location>
</feature>
<keyword evidence="1" id="KW-0732">Signal</keyword>
<dbReference type="Pfam" id="PF07603">
    <property type="entry name" value="Lcl_C"/>
    <property type="match status" value="1"/>
</dbReference>
<dbReference type="SUPFAM" id="SSF51120">
    <property type="entry name" value="beta-Roll"/>
    <property type="match status" value="1"/>
</dbReference>
<evidence type="ECO:0000259" key="3">
    <source>
        <dbReference type="SMART" id="SM00560"/>
    </source>
</evidence>
<dbReference type="SMART" id="SM00560">
    <property type="entry name" value="LamGL"/>
    <property type="match status" value="1"/>
</dbReference>
<sequence length="1296" mass="141987">MRAVTLIFSMLFLLVGCSEMLPESPGAGKASVNISIKRPVNQIQEDRLQAAFIDDRTMQLDIFIYPFPFGSYDDIVKLQRCIVAAWSMSSEGEPTYGEIITPEIRSTCNVPGDFDSAGQMAMSMSAVREVSIPYGSGTVNTQISELEPGSYMIAVIQSGAYGEEMSKVRTYATLEPGPNNIVINLLHGKWVFVNESDDPAPLELQLLHKTEFFVEDSEPVGLVESPAAALGFSGSGTVQLEAVYLHETLDIPEHIYLDAYLGYHGSNLFGQYDNASARYYGLMDNHAMSFIAAEQVDAVASTEPAFIMQQYFAGASSHKITLGELMGWSGIDNAFGLIFYGADGTGFLNSLAKTTKNLIYNTDFEQIDIQHYWYREDLSEPGFPVIELDVMVSEHSISPFADTSEVVQKLMGLDSGERITGTLVEYFSTEREGGTVGPVSPPVIDYDPKDGFSVASASSSVVPALLNRATLTRMLQQQLALEQAEKDLGIGTITAASNQPGPKCFTSDTSRAYTWLLYRYNGTSWVPGYEESGEFIASNDNLDFEAEEFPVIQAEICLHPIRLAAQQPAPEEGPSNLIAHYTFDGNVADVKGAYDGASSVAGVTFDAGRFGQAVYLDGGYITLPHEYNPIISPDAEEFSISTWIKVDELPEADDEWVIFNHGWGEFKLALNHTGSVSFAVNEDQGYGAWRTIEGPVPLGEFVHIAAIYSRDNGMQLWVNGAGVSFYNSLINGMRDPDGIYRFIGFGRSSDEDGPFFQGAIDETRIFDRALTEAEVFLLADAITGTAGNDNLIGTSNNDIFIGSAGDDIIDGVGGVNTVVYVGNHTLYQVIDNGGGSYTVVKPDGTDTLTNIQYLSFGDVQNIAITDLLSENIVVIDCGMDDCSWIPAGRFAFPDDGEFSLNDPYVRLVPAQLQCEPPNPLCWDNIVCSVDGSTGEFGSGNSTCYIFSSDPGALQNAVNLSEDFQLILFDNDDRDVPNHDLEDAVYLIMSDFLPGETIEGAVVVEYEENRHFISAAEAFLFNFFSSELDVQTYLWIEAAPGFRYTETWNPSEVFFGHGGTESLPLFSGTLDTATSLMGDPFEDIHSSHWVYFRSGSLVFGENPNVYDVNIHWFSNIPMFAPLNDTGISTCVTDDDLIFGTSDCTVGPEIPLQDAYHGTNSFAFEKIDASGAVLSEAGPDDWDCVRDNTTGLLWQADGNQSGIWDNFPLPDSGFCGCEKWRVPAREELRSLIDYQMLLDDEAPAISDVFFPDSIMSFYWSSTGDDTHAWAVSFETGMEELKVRNIAEAWGYRAVCAPY</sequence>
<dbReference type="eggNOG" id="COG2931">
    <property type="taxonomic scope" value="Bacteria"/>
</dbReference>
<dbReference type="RefSeq" id="WP_013504861.1">
    <property type="nucleotide sequence ID" value="NC_014836.1"/>
</dbReference>
<accession>E6W633</accession>
<dbReference type="InterPro" id="IPR011460">
    <property type="entry name" value="Lcl_C"/>
</dbReference>
<keyword evidence="2" id="KW-1015">Disulfide bond</keyword>
<evidence type="ECO:0000313" key="4">
    <source>
        <dbReference type="EMBL" id="ADU64972.1"/>
    </source>
</evidence>
<dbReference type="Pfam" id="PF13385">
    <property type="entry name" value="Laminin_G_3"/>
    <property type="match status" value="1"/>
</dbReference>